<dbReference type="PANTHER" id="PTHR43393:SF3">
    <property type="entry name" value="LYSINE DECARBOXYLASE-LIKE PROTEIN"/>
    <property type="match status" value="1"/>
</dbReference>
<dbReference type="InterPro" id="IPR031100">
    <property type="entry name" value="LOG_fam"/>
</dbReference>
<evidence type="ECO:0000256" key="4">
    <source>
        <dbReference type="SAM" id="MobiDB-lite"/>
    </source>
</evidence>
<dbReference type="GO" id="GO:0008714">
    <property type="term" value="F:AMP nucleosidase activity"/>
    <property type="evidence" value="ECO:0007669"/>
    <property type="project" value="UniProtKB-EC"/>
</dbReference>
<dbReference type="PANTHER" id="PTHR43393">
    <property type="entry name" value="CYTOKININ RIBOSIDE 5'-MONOPHOSPHATE PHOSPHORIBOHYDROLASE"/>
    <property type="match status" value="1"/>
</dbReference>
<reference evidence="5 6" key="1">
    <citation type="submission" date="2018-07" db="EMBL/GenBank/DDBJ databases">
        <title>Genomic Encyclopedia of Type Strains, Phase IV (KMG-IV): sequencing the most valuable type-strain genomes for metagenomic binning, comparative biology and taxonomic classification.</title>
        <authorList>
            <person name="Goeker M."/>
        </authorList>
    </citation>
    <scope>NUCLEOTIDE SEQUENCE [LARGE SCALE GENOMIC DNA]</scope>
    <source>
        <strain evidence="5 6">DSM 26725</strain>
    </source>
</reference>
<dbReference type="SUPFAM" id="SSF102405">
    <property type="entry name" value="MCP/YpsA-like"/>
    <property type="match status" value="1"/>
</dbReference>
<evidence type="ECO:0000313" key="5">
    <source>
        <dbReference type="EMBL" id="RED17808.1"/>
    </source>
</evidence>
<dbReference type="Gene3D" id="3.40.50.450">
    <property type="match status" value="1"/>
</dbReference>
<proteinExistence type="predicted"/>
<organism evidence="5 6">
    <name type="scientific">Parasphingopyxis lamellibrachiae</name>
    <dbReference type="NCBI Taxonomy" id="680125"/>
    <lineage>
        <taxon>Bacteria</taxon>
        <taxon>Pseudomonadati</taxon>
        <taxon>Pseudomonadota</taxon>
        <taxon>Alphaproteobacteria</taxon>
        <taxon>Sphingomonadales</taxon>
        <taxon>Sphingomonadaceae</taxon>
        <taxon>Parasphingopyxis</taxon>
    </lineage>
</organism>
<dbReference type="GO" id="GO:0005829">
    <property type="term" value="C:cytosol"/>
    <property type="evidence" value="ECO:0007669"/>
    <property type="project" value="TreeGrafter"/>
</dbReference>
<comment type="caution">
    <text evidence="5">The sequence shown here is derived from an EMBL/GenBank/DDBJ whole genome shotgun (WGS) entry which is preliminary data.</text>
</comment>
<name>A0A3D9FJH5_9SPHN</name>
<accession>A0A3D9FJH5</accession>
<dbReference type="EMBL" id="QRDP01000004">
    <property type="protein sequence ID" value="RED17808.1"/>
    <property type="molecule type" value="Genomic_DNA"/>
</dbReference>
<feature type="region of interest" description="Disordered" evidence="4">
    <location>
        <begin position="1"/>
        <end position="21"/>
    </location>
</feature>
<evidence type="ECO:0000256" key="3">
    <source>
        <dbReference type="ARBA" id="ARBA00031983"/>
    </source>
</evidence>
<dbReference type="AlphaFoldDB" id="A0A3D9FJH5"/>
<gene>
    <name evidence="5" type="ORF">DFR46_2862</name>
</gene>
<dbReference type="InterPro" id="IPR052341">
    <property type="entry name" value="LOG_family_nucleotidases"/>
</dbReference>
<dbReference type="Pfam" id="PF03641">
    <property type="entry name" value="Lysine_decarbox"/>
    <property type="match status" value="1"/>
</dbReference>
<evidence type="ECO:0000313" key="6">
    <source>
        <dbReference type="Proteomes" id="UP000256310"/>
    </source>
</evidence>
<evidence type="ECO:0000256" key="2">
    <source>
        <dbReference type="ARBA" id="ARBA00011985"/>
    </source>
</evidence>
<dbReference type="Proteomes" id="UP000256310">
    <property type="component" value="Unassembled WGS sequence"/>
</dbReference>
<evidence type="ECO:0000256" key="1">
    <source>
        <dbReference type="ARBA" id="ARBA00000274"/>
    </source>
</evidence>
<comment type="catalytic activity">
    <reaction evidence="1">
        <text>AMP + H2O = D-ribose 5-phosphate + adenine</text>
        <dbReference type="Rhea" id="RHEA:20129"/>
        <dbReference type="ChEBI" id="CHEBI:15377"/>
        <dbReference type="ChEBI" id="CHEBI:16708"/>
        <dbReference type="ChEBI" id="CHEBI:78346"/>
        <dbReference type="ChEBI" id="CHEBI:456215"/>
        <dbReference type="EC" id="3.2.2.4"/>
    </reaction>
</comment>
<keyword evidence="6" id="KW-1185">Reference proteome</keyword>
<dbReference type="EC" id="3.2.2.4" evidence="2"/>
<sequence length="285" mass="32839">MKMSSESRSRSTPTRVQSRAYRPASEDLEFLAMDDLRPLRLQLELLKPEWYLRQEEIRSTIVVFGSARILPPDTARRQVLELERAVRGKPSDPQLQSKLARARKRQTYSRYYEEARRFSAFVSHRFQEIDRRDFVVVTGGGPGIMEAANRGAREADARSIGFNITLPHEQEPNPFVSPELSFQFRYFAIRKMHFLLRAKALVAFPGGYGTMDELFEVLTLIQTKKIAPMPVVLIGRDFWTRAIDFDFLVEDAVVDPDDIALFQIVDRADEAIQIVHDFYGGRPPE</sequence>
<protein>
    <recommendedName>
        <fullName evidence="3">AMP nucleosidase</fullName>
        <ecNumber evidence="2">3.2.2.4</ecNumber>
    </recommendedName>
    <alternativeName>
        <fullName evidence="3">AMP nucleosidase</fullName>
    </alternativeName>
</protein>